<dbReference type="PANTHER" id="PTHR33991:SF1">
    <property type="entry name" value="DNA REPAIR PROTEIN RECO"/>
    <property type="match status" value="1"/>
</dbReference>
<evidence type="ECO:0000256" key="7">
    <source>
        <dbReference type="HAMAP-Rule" id="MF_00201"/>
    </source>
</evidence>
<dbReference type="GO" id="GO:0043590">
    <property type="term" value="C:bacterial nucleoid"/>
    <property type="evidence" value="ECO:0007669"/>
    <property type="project" value="TreeGrafter"/>
</dbReference>
<dbReference type="InterPro" id="IPR037278">
    <property type="entry name" value="ARFGAP/RecO"/>
</dbReference>
<gene>
    <name evidence="7 9" type="primary">recO</name>
    <name evidence="9" type="ORF">HXK00_06860</name>
</gene>
<proteinExistence type="inferred from homology"/>
<reference evidence="9" key="1">
    <citation type="submission" date="2020-04" db="EMBL/GenBank/DDBJ databases">
        <title>Deep metagenomics examines the oral microbiome during advanced dental caries in children, revealing novel taxa and co-occurrences with host molecules.</title>
        <authorList>
            <person name="Baker J.L."/>
            <person name="Morton J.T."/>
            <person name="Dinis M."/>
            <person name="Alvarez R."/>
            <person name="Tran N.C."/>
            <person name="Knight R."/>
            <person name="Edlund A."/>
        </authorList>
    </citation>
    <scope>NUCLEOTIDE SEQUENCE</scope>
    <source>
        <strain evidence="9">JCVI_23_bin.16</strain>
    </source>
</reference>
<dbReference type="Proteomes" id="UP000757900">
    <property type="component" value="Unassembled WGS sequence"/>
</dbReference>
<dbReference type="SUPFAM" id="SSF50249">
    <property type="entry name" value="Nucleic acid-binding proteins"/>
    <property type="match status" value="1"/>
</dbReference>
<evidence type="ECO:0000256" key="5">
    <source>
        <dbReference type="ARBA" id="ARBA00023204"/>
    </source>
</evidence>
<evidence type="ECO:0000256" key="3">
    <source>
        <dbReference type="ARBA" id="ARBA00022763"/>
    </source>
</evidence>
<dbReference type="AlphaFoldDB" id="A0A929MT91"/>
<evidence type="ECO:0000256" key="2">
    <source>
        <dbReference type="ARBA" id="ARBA00021310"/>
    </source>
</evidence>
<evidence type="ECO:0000256" key="6">
    <source>
        <dbReference type="ARBA" id="ARBA00033409"/>
    </source>
</evidence>
<accession>A0A929MT91</accession>
<dbReference type="Pfam" id="PF02565">
    <property type="entry name" value="RecO_C"/>
    <property type="match status" value="1"/>
</dbReference>
<dbReference type="GO" id="GO:0006310">
    <property type="term" value="P:DNA recombination"/>
    <property type="evidence" value="ECO:0007669"/>
    <property type="project" value="UniProtKB-UniRule"/>
</dbReference>
<dbReference type="InterPro" id="IPR022572">
    <property type="entry name" value="DNA_rep/recomb_RecO_N"/>
</dbReference>
<feature type="domain" description="DNA replication/recombination mediator RecO N-terminal" evidence="8">
    <location>
        <begin position="1"/>
        <end position="79"/>
    </location>
</feature>
<keyword evidence="4 7" id="KW-0233">DNA recombination</keyword>
<dbReference type="EMBL" id="JABZFV010000199">
    <property type="protein sequence ID" value="MBF0935341.1"/>
    <property type="molecule type" value="Genomic_DNA"/>
</dbReference>
<evidence type="ECO:0000313" key="10">
    <source>
        <dbReference type="Proteomes" id="UP000757900"/>
    </source>
</evidence>
<keyword evidence="3 7" id="KW-0227">DNA damage</keyword>
<dbReference type="InterPro" id="IPR003717">
    <property type="entry name" value="RecO"/>
</dbReference>
<dbReference type="InterPro" id="IPR042242">
    <property type="entry name" value="RecO_C"/>
</dbReference>
<evidence type="ECO:0000256" key="4">
    <source>
        <dbReference type="ARBA" id="ARBA00023172"/>
    </source>
</evidence>
<dbReference type="InterPro" id="IPR012340">
    <property type="entry name" value="NA-bd_OB-fold"/>
</dbReference>
<dbReference type="Pfam" id="PF11967">
    <property type="entry name" value="RecO_N"/>
    <property type="match status" value="1"/>
</dbReference>
<dbReference type="SUPFAM" id="SSF57863">
    <property type="entry name" value="ArfGap/RecO-like zinc finger"/>
    <property type="match status" value="1"/>
</dbReference>
<comment type="caution">
    <text evidence="9">The sequence shown here is derived from an EMBL/GenBank/DDBJ whole genome shotgun (WGS) entry which is preliminary data.</text>
</comment>
<dbReference type="HAMAP" id="MF_00201">
    <property type="entry name" value="RecO"/>
    <property type="match status" value="1"/>
</dbReference>
<keyword evidence="5 7" id="KW-0234">DNA repair</keyword>
<name>A0A929MT91_ABIDE</name>
<protein>
    <recommendedName>
        <fullName evidence="2 7">DNA repair protein RecO</fullName>
    </recommendedName>
    <alternativeName>
        <fullName evidence="6 7">Recombination protein O</fullName>
    </alternativeName>
</protein>
<sequence>MNERFEGIVLFKRPHREHDGLVKIFTQEFGTKMFFVRGLYRGHHRLTSACLPMTHHAYIGDIQEEGLSFLKESQPIQLFQSLQQDILLQAYGIYVLQLVDAALEDNQANPKVYQLLLQVLEALNQGLTAPVIVAYLEIHLLPIFGIHIQWSSCAACQTNHRPLRFSLKRQAVLCDRHASLDIHCLPVSSRAVHVARRLSQVDLKQIQNINLSDQTLKDLRTLMDAIYQEYVGIRLKSKSYLDQISQLEWPST</sequence>
<dbReference type="NCBIfam" id="TIGR00613">
    <property type="entry name" value="reco"/>
    <property type="match status" value="1"/>
</dbReference>
<comment type="similarity">
    <text evidence="1 7">Belongs to the RecO family.</text>
</comment>
<dbReference type="Gene3D" id="2.40.50.140">
    <property type="entry name" value="Nucleic acid-binding proteins"/>
    <property type="match status" value="1"/>
</dbReference>
<evidence type="ECO:0000256" key="1">
    <source>
        <dbReference type="ARBA" id="ARBA00007452"/>
    </source>
</evidence>
<comment type="function">
    <text evidence="7">Involved in DNA repair and RecF pathway recombination.</text>
</comment>
<dbReference type="PANTHER" id="PTHR33991">
    <property type="entry name" value="DNA REPAIR PROTEIN RECO"/>
    <property type="match status" value="1"/>
</dbReference>
<dbReference type="Gene3D" id="1.20.1440.120">
    <property type="entry name" value="Recombination protein O, C-terminal domain"/>
    <property type="match status" value="1"/>
</dbReference>
<organism evidence="9 10">
    <name type="scientific">Abiotrophia defectiva</name>
    <name type="common">Streptococcus defectivus</name>
    <dbReference type="NCBI Taxonomy" id="46125"/>
    <lineage>
        <taxon>Bacteria</taxon>
        <taxon>Bacillati</taxon>
        <taxon>Bacillota</taxon>
        <taxon>Bacilli</taxon>
        <taxon>Lactobacillales</taxon>
        <taxon>Aerococcaceae</taxon>
        <taxon>Abiotrophia</taxon>
    </lineage>
</organism>
<evidence type="ECO:0000259" key="8">
    <source>
        <dbReference type="Pfam" id="PF11967"/>
    </source>
</evidence>
<dbReference type="GO" id="GO:0006302">
    <property type="term" value="P:double-strand break repair"/>
    <property type="evidence" value="ECO:0007669"/>
    <property type="project" value="TreeGrafter"/>
</dbReference>
<evidence type="ECO:0000313" key="9">
    <source>
        <dbReference type="EMBL" id="MBF0935341.1"/>
    </source>
</evidence>